<evidence type="ECO:0000313" key="5">
    <source>
        <dbReference type="Proteomes" id="UP000285120"/>
    </source>
</evidence>
<keyword evidence="5" id="KW-1185">Reference proteome</keyword>
<dbReference type="GO" id="GO:0016747">
    <property type="term" value="F:acyltransferase activity, transferring groups other than amino-acyl groups"/>
    <property type="evidence" value="ECO:0007669"/>
    <property type="project" value="InterPro"/>
</dbReference>
<dbReference type="Pfam" id="PF00583">
    <property type="entry name" value="Acetyltransf_1"/>
    <property type="match status" value="1"/>
</dbReference>
<dbReference type="CDD" id="cd04301">
    <property type="entry name" value="NAT_SF"/>
    <property type="match status" value="1"/>
</dbReference>
<dbReference type="Proteomes" id="UP000285120">
    <property type="component" value="Unassembled WGS sequence"/>
</dbReference>
<sequence length="148" mass="17280">MEQRVLNIEEIDLLESCLIELAAYHNKVSTHFNSIYPLKPYHETLNTMKKQMRESSGIVNGLLLDGEIIGFCKISFERKSGTLDYLYVNKKYRNRGYGRLLMDWAMKEFQRNDVEIIDLKIVAGNSADKMYKKYGFQPQLTVMSKIIE</sequence>
<dbReference type="PROSITE" id="PS51186">
    <property type="entry name" value="GNAT"/>
    <property type="match status" value="1"/>
</dbReference>
<dbReference type="SUPFAM" id="SSF55729">
    <property type="entry name" value="Acyl-CoA N-acyltransferases (Nat)"/>
    <property type="match status" value="1"/>
</dbReference>
<dbReference type="InterPro" id="IPR016181">
    <property type="entry name" value="Acyl_CoA_acyltransferase"/>
</dbReference>
<protein>
    <submittedName>
        <fullName evidence="4">Acetyltransferase (GNAT) family protein</fullName>
    </submittedName>
</protein>
<gene>
    <name evidence="4" type="ORF">ATL39_3023</name>
</gene>
<dbReference type="PANTHER" id="PTHR43420">
    <property type="entry name" value="ACETYLTRANSFERASE"/>
    <property type="match status" value="1"/>
</dbReference>
<keyword evidence="2" id="KW-0012">Acyltransferase</keyword>
<organism evidence="4 5">
    <name type="scientific">Sinobaca qinghaiensis</name>
    <dbReference type="NCBI Taxonomy" id="342944"/>
    <lineage>
        <taxon>Bacteria</taxon>
        <taxon>Bacillati</taxon>
        <taxon>Bacillota</taxon>
        <taxon>Bacilli</taxon>
        <taxon>Bacillales</taxon>
        <taxon>Sporolactobacillaceae</taxon>
        <taxon>Sinobaca</taxon>
    </lineage>
</organism>
<keyword evidence="1 4" id="KW-0808">Transferase</keyword>
<comment type="caution">
    <text evidence="4">The sequence shown here is derived from an EMBL/GenBank/DDBJ whole genome shotgun (WGS) entry which is preliminary data.</text>
</comment>
<dbReference type="Gene3D" id="3.40.630.30">
    <property type="match status" value="1"/>
</dbReference>
<name>A0A419UWU2_9BACL</name>
<dbReference type="AlphaFoldDB" id="A0A419UWU2"/>
<dbReference type="RefSeq" id="WP_120194158.1">
    <property type="nucleotide sequence ID" value="NZ_RAPK01000011.1"/>
</dbReference>
<evidence type="ECO:0000313" key="4">
    <source>
        <dbReference type="EMBL" id="RKD69600.1"/>
    </source>
</evidence>
<reference evidence="4 5" key="1">
    <citation type="submission" date="2018-09" db="EMBL/GenBank/DDBJ databases">
        <title>Genomic Encyclopedia of Archaeal and Bacterial Type Strains, Phase II (KMG-II): from individual species to whole genera.</title>
        <authorList>
            <person name="Goeker M."/>
        </authorList>
    </citation>
    <scope>NUCLEOTIDE SEQUENCE [LARGE SCALE GENOMIC DNA]</scope>
    <source>
        <strain evidence="4 5">DSM 17008</strain>
    </source>
</reference>
<evidence type="ECO:0000256" key="2">
    <source>
        <dbReference type="ARBA" id="ARBA00023315"/>
    </source>
</evidence>
<dbReference type="OrthoDB" id="156739at2"/>
<feature type="domain" description="N-acetyltransferase" evidence="3">
    <location>
        <begin position="6"/>
        <end position="148"/>
    </location>
</feature>
<evidence type="ECO:0000259" key="3">
    <source>
        <dbReference type="PROSITE" id="PS51186"/>
    </source>
</evidence>
<dbReference type="InterPro" id="IPR050680">
    <property type="entry name" value="YpeA/RimI_acetyltransf"/>
</dbReference>
<proteinExistence type="predicted"/>
<dbReference type="InterPro" id="IPR000182">
    <property type="entry name" value="GNAT_dom"/>
</dbReference>
<dbReference type="EMBL" id="RAPK01000011">
    <property type="protein sequence ID" value="RKD69600.1"/>
    <property type="molecule type" value="Genomic_DNA"/>
</dbReference>
<evidence type="ECO:0000256" key="1">
    <source>
        <dbReference type="ARBA" id="ARBA00022679"/>
    </source>
</evidence>
<accession>A0A419UWU2</accession>